<evidence type="ECO:0000313" key="2">
    <source>
        <dbReference type="EMBL" id="KAK3770756.1"/>
    </source>
</evidence>
<feature type="compositionally biased region" description="Polar residues" evidence="1">
    <location>
        <begin position="9"/>
        <end position="22"/>
    </location>
</feature>
<evidence type="ECO:0000313" key="3">
    <source>
        <dbReference type="Proteomes" id="UP001283361"/>
    </source>
</evidence>
<gene>
    <name evidence="2" type="ORF">RRG08_036358</name>
</gene>
<name>A0AAE0ZL40_9GAST</name>
<organism evidence="2 3">
    <name type="scientific">Elysia crispata</name>
    <name type="common">lettuce slug</name>
    <dbReference type="NCBI Taxonomy" id="231223"/>
    <lineage>
        <taxon>Eukaryota</taxon>
        <taxon>Metazoa</taxon>
        <taxon>Spiralia</taxon>
        <taxon>Lophotrochozoa</taxon>
        <taxon>Mollusca</taxon>
        <taxon>Gastropoda</taxon>
        <taxon>Heterobranchia</taxon>
        <taxon>Euthyneura</taxon>
        <taxon>Panpulmonata</taxon>
        <taxon>Sacoglossa</taxon>
        <taxon>Placobranchoidea</taxon>
        <taxon>Plakobranchidae</taxon>
        <taxon>Elysia</taxon>
    </lineage>
</organism>
<feature type="compositionally biased region" description="Polar residues" evidence="1">
    <location>
        <begin position="60"/>
        <end position="84"/>
    </location>
</feature>
<keyword evidence="3" id="KW-1185">Reference proteome</keyword>
<feature type="region of interest" description="Disordered" evidence="1">
    <location>
        <begin position="1"/>
        <end position="22"/>
    </location>
</feature>
<protein>
    <submittedName>
        <fullName evidence="2">Uncharacterized protein</fullName>
    </submittedName>
</protein>
<feature type="region of interest" description="Disordered" evidence="1">
    <location>
        <begin position="46"/>
        <end position="92"/>
    </location>
</feature>
<dbReference type="Proteomes" id="UP001283361">
    <property type="component" value="Unassembled WGS sequence"/>
</dbReference>
<accession>A0AAE0ZL40</accession>
<sequence>MEFNEVDSSRPSITCRTQCPSPNQRVIEPDIWNGKLIESTVLGSTRESHCFDSTPGHSPPQYTSWHPETGIDQTQTVQRNSNTEIGDPQREE</sequence>
<comment type="caution">
    <text evidence="2">The sequence shown here is derived from an EMBL/GenBank/DDBJ whole genome shotgun (WGS) entry which is preliminary data.</text>
</comment>
<dbReference type="AlphaFoldDB" id="A0AAE0ZL40"/>
<evidence type="ECO:0000256" key="1">
    <source>
        <dbReference type="SAM" id="MobiDB-lite"/>
    </source>
</evidence>
<dbReference type="EMBL" id="JAWDGP010003786">
    <property type="protein sequence ID" value="KAK3770756.1"/>
    <property type="molecule type" value="Genomic_DNA"/>
</dbReference>
<proteinExistence type="predicted"/>
<reference evidence="2" key="1">
    <citation type="journal article" date="2023" name="G3 (Bethesda)">
        <title>A reference genome for the long-term kleptoplast-retaining sea slug Elysia crispata morphotype clarki.</title>
        <authorList>
            <person name="Eastman K.E."/>
            <person name="Pendleton A.L."/>
            <person name="Shaikh M.A."/>
            <person name="Suttiyut T."/>
            <person name="Ogas R."/>
            <person name="Tomko P."/>
            <person name="Gavelis G."/>
            <person name="Widhalm J.R."/>
            <person name="Wisecaver J.H."/>
        </authorList>
    </citation>
    <scope>NUCLEOTIDE SEQUENCE</scope>
    <source>
        <strain evidence="2">ECLA1</strain>
    </source>
</reference>